<dbReference type="PANTHER" id="PTHR10974">
    <property type="entry name" value="FI08016P-RELATED"/>
    <property type="match status" value="1"/>
</dbReference>
<feature type="non-terminal residue" evidence="1">
    <location>
        <position position="1"/>
    </location>
</feature>
<proteinExistence type="predicted"/>
<dbReference type="HOGENOM" id="CLU_018076_0_0_1"/>
<dbReference type="FunFam" id="3.40.720.10:FF:000017">
    <property type="entry name" value="Predicted protein"/>
    <property type="match status" value="1"/>
</dbReference>
<reference evidence="3" key="1">
    <citation type="submission" date="2012-12" db="EMBL/GenBank/DDBJ databases">
        <authorList>
            <person name="Hellsten U."/>
            <person name="Grimwood J."/>
            <person name="Chapman J.A."/>
            <person name="Shapiro H."/>
            <person name="Aerts A."/>
            <person name="Otillar R.P."/>
            <person name="Terry A.Y."/>
            <person name="Boore J.L."/>
            <person name="Simakov O."/>
            <person name="Marletaz F."/>
            <person name="Cho S.-J."/>
            <person name="Edsinger-Gonzales E."/>
            <person name="Havlak P."/>
            <person name="Kuo D.-H."/>
            <person name="Larsson T."/>
            <person name="Lv J."/>
            <person name="Arendt D."/>
            <person name="Savage R."/>
            <person name="Osoegawa K."/>
            <person name="de Jong P."/>
            <person name="Lindberg D.R."/>
            <person name="Seaver E.C."/>
            <person name="Weisblat D.A."/>
            <person name="Putnam N.H."/>
            <person name="Grigoriev I.V."/>
            <person name="Rokhsar D.S."/>
        </authorList>
    </citation>
    <scope>NUCLEOTIDE SEQUENCE</scope>
    <source>
        <strain evidence="3">I ESC-2004</strain>
    </source>
</reference>
<dbReference type="Gene3D" id="3.40.720.10">
    <property type="entry name" value="Alkaline Phosphatase, subunit A"/>
    <property type="match status" value="1"/>
</dbReference>
<dbReference type="EnsemblMetazoa" id="CapteT160399">
    <property type="protein sequence ID" value="CapteP160399"/>
    <property type="gene ID" value="CapteG160399"/>
</dbReference>
<evidence type="ECO:0000313" key="1">
    <source>
        <dbReference type="EMBL" id="ELT99387.1"/>
    </source>
</evidence>
<reference evidence="2" key="3">
    <citation type="submission" date="2015-06" db="UniProtKB">
        <authorList>
            <consortium name="EnsemblMetazoa"/>
        </authorList>
    </citation>
    <scope>IDENTIFICATION</scope>
</reference>
<dbReference type="EMBL" id="AMQN01010051">
    <property type="status" value="NOT_ANNOTATED_CDS"/>
    <property type="molecule type" value="Genomic_DNA"/>
</dbReference>
<dbReference type="Pfam" id="PF02995">
    <property type="entry name" value="DUF229"/>
    <property type="match status" value="1"/>
</dbReference>
<sequence length="426" mass="49438">MKGYNIVGDSTTAALLPILTGKRETELPEARINQVGSQYVDAFNFIWNKFEQNGYVSLYAEDRPAVGTFQQHHNGFEEMPVDHYMRPFWLASSESDLNKKSPKFCLGAQPKHRYMLTYLRQYFMRYRMFPKFALSFLVELTQTDTNPAEYLDQDLVDFLEFLRHQKALDNTMLIIMGDHGARHGQVRGTTQGKLEERLPFMSISLPQQFKDQHSKLWSNLRNNQYKLTTPFDLHETFRDILDVTRAQLPVRHNDRGISLFKEIPRNRTCESAGIDMHWCTCMRSSEVDITDPIVQNAALTVVKQLNEITKMEREKCEELRLQDIRDARVVIPNEQILQYQKNLKDVPDLGKFSQLHNLEEVHYQVIVETAPNGAQYEATLLYNVARGQHHISGSISRIDKPGMQAMCIGKSHPELLKYCYCREQPS</sequence>
<dbReference type="AlphaFoldDB" id="R7U0L5"/>
<dbReference type="EMBL" id="KB306898">
    <property type="protein sequence ID" value="ELT99387.1"/>
    <property type="molecule type" value="Genomic_DNA"/>
</dbReference>
<dbReference type="Proteomes" id="UP000014760">
    <property type="component" value="Unassembled WGS sequence"/>
</dbReference>
<evidence type="ECO:0000313" key="2">
    <source>
        <dbReference type="EnsemblMetazoa" id="CapteP160399"/>
    </source>
</evidence>
<protein>
    <recommendedName>
        <fullName evidence="4">Sulfatase N-terminal domain-containing protein</fullName>
    </recommendedName>
</protein>
<gene>
    <name evidence="1" type="ORF">CAPTEDRAFT_160399</name>
</gene>
<reference evidence="1 3" key="2">
    <citation type="journal article" date="2013" name="Nature">
        <title>Insights into bilaterian evolution from three spiralian genomes.</title>
        <authorList>
            <person name="Simakov O."/>
            <person name="Marletaz F."/>
            <person name="Cho S.J."/>
            <person name="Edsinger-Gonzales E."/>
            <person name="Havlak P."/>
            <person name="Hellsten U."/>
            <person name="Kuo D.H."/>
            <person name="Larsson T."/>
            <person name="Lv J."/>
            <person name="Arendt D."/>
            <person name="Savage R."/>
            <person name="Osoegawa K."/>
            <person name="de Jong P."/>
            <person name="Grimwood J."/>
            <person name="Chapman J.A."/>
            <person name="Shapiro H."/>
            <person name="Aerts A."/>
            <person name="Otillar R.P."/>
            <person name="Terry A.Y."/>
            <person name="Boore J.L."/>
            <person name="Grigoriev I.V."/>
            <person name="Lindberg D.R."/>
            <person name="Seaver E.C."/>
            <person name="Weisblat D.A."/>
            <person name="Putnam N.H."/>
            <person name="Rokhsar D.S."/>
        </authorList>
    </citation>
    <scope>NUCLEOTIDE SEQUENCE</scope>
    <source>
        <strain evidence="1 3">I ESC-2004</strain>
    </source>
</reference>
<dbReference type="InterPro" id="IPR017850">
    <property type="entry name" value="Alkaline_phosphatase_core_sf"/>
</dbReference>
<name>R7U0L5_CAPTE</name>
<dbReference type="GO" id="GO:0005615">
    <property type="term" value="C:extracellular space"/>
    <property type="evidence" value="ECO:0007669"/>
    <property type="project" value="TreeGrafter"/>
</dbReference>
<evidence type="ECO:0000313" key="3">
    <source>
        <dbReference type="Proteomes" id="UP000014760"/>
    </source>
</evidence>
<accession>R7U0L5</accession>
<organism evidence="1">
    <name type="scientific">Capitella teleta</name>
    <name type="common">Polychaete worm</name>
    <dbReference type="NCBI Taxonomy" id="283909"/>
    <lineage>
        <taxon>Eukaryota</taxon>
        <taxon>Metazoa</taxon>
        <taxon>Spiralia</taxon>
        <taxon>Lophotrochozoa</taxon>
        <taxon>Annelida</taxon>
        <taxon>Polychaeta</taxon>
        <taxon>Sedentaria</taxon>
        <taxon>Scolecida</taxon>
        <taxon>Capitellidae</taxon>
        <taxon>Capitella</taxon>
    </lineage>
</organism>
<dbReference type="CDD" id="cd16021">
    <property type="entry name" value="ALP_like"/>
    <property type="match status" value="1"/>
</dbReference>
<dbReference type="OMA" id="VIIFGDH"/>
<dbReference type="PANTHER" id="PTHR10974:SF1">
    <property type="entry name" value="FI08016P-RELATED"/>
    <property type="match status" value="1"/>
</dbReference>
<dbReference type="InterPro" id="IPR004245">
    <property type="entry name" value="DUF229"/>
</dbReference>
<dbReference type="STRING" id="283909.R7U0L5"/>
<evidence type="ECO:0008006" key="4">
    <source>
        <dbReference type="Google" id="ProtNLM"/>
    </source>
</evidence>
<dbReference type="OrthoDB" id="413313at2759"/>
<dbReference type="SUPFAM" id="SSF53649">
    <property type="entry name" value="Alkaline phosphatase-like"/>
    <property type="match status" value="1"/>
</dbReference>
<keyword evidence="3" id="KW-1185">Reference proteome</keyword>